<dbReference type="InterPro" id="IPR001878">
    <property type="entry name" value="Znf_CCHC"/>
</dbReference>
<dbReference type="EMBL" id="JACGWJ010000005">
    <property type="protein sequence ID" value="KAL0418978.1"/>
    <property type="molecule type" value="Genomic_DNA"/>
</dbReference>
<feature type="domain" description="CCHC-type" evidence="3">
    <location>
        <begin position="43"/>
        <end position="57"/>
    </location>
</feature>
<dbReference type="Pfam" id="PF00098">
    <property type="entry name" value="zf-CCHC"/>
    <property type="match status" value="1"/>
</dbReference>
<evidence type="ECO:0000313" key="4">
    <source>
        <dbReference type="EMBL" id="KAL0418978.1"/>
    </source>
</evidence>
<keyword evidence="1" id="KW-0863">Zinc-finger</keyword>
<dbReference type="GO" id="GO:0008270">
    <property type="term" value="F:zinc ion binding"/>
    <property type="evidence" value="ECO:0007669"/>
    <property type="project" value="UniProtKB-KW"/>
</dbReference>
<keyword evidence="1" id="KW-0479">Metal-binding</keyword>
<dbReference type="GO" id="GO:0003676">
    <property type="term" value="F:nucleic acid binding"/>
    <property type="evidence" value="ECO:0007669"/>
    <property type="project" value="InterPro"/>
</dbReference>
<feature type="region of interest" description="Disordered" evidence="2">
    <location>
        <begin position="16"/>
        <end position="35"/>
    </location>
</feature>
<dbReference type="InterPro" id="IPR054722">
    <property type="entry name" value="PolX-like_BBD"/>
</dbReference>
<protein>
    <recommendedName>
        <fullName evidence="3">CCHC-type domain-containing protein</fullName>
    </recommendedName>
</protein>
<sequence length="214" mass="24291">MHQVQSTSKVNFVLEKNKNTNPNGVGKKRKSFDGDSKKRHVTCYNCGKKGHIKKDCRFRKKQKTLGMPNVQVAKTNVKEIIVMMSNLHIGMVTELNMAAVVKSFDWWYDSGAIVHVCNDKNQFKHYEDATKGQQVMMENANTTTVLGKENVEVQFTSGKKRLLTNVLHVPEIRKNRVSPAILSKKSLKRVIEADKLIVTKNGEFVGKGYYYDGI</sequence>
<dbReference type="PANTHER" id="PTHR47592">
    <property type="entry name" value="PBF68 PROTEIN"/>
    <property type="match status" value="1"/>
</dbReference>
<dbReference type="Gene3D" id="4.10.60.10">
    <property type="entry name" value="Zinc finger, CCHC-type"/>
    <property type="match status" value="1"/>
</dbReference>
<evidence type="ECO:0000256" key="1">
    <source>
        <dbReference type="PROSITE-ProRule" id="PRU00047"/>
    </source>
</evidence>
<dbReference type="SMART" id="SM00343">
    <property type="entry name" value="ZnF_C2HC"/>
    <property type="match status" value="1"/>
</dbReference>
<dbReference type="SUPFAM" id="SSF57756">
    <property type="entry name" value="Retrovirus zinc finger-like domains"/>
    <property type="match status" value="1"/>
</dbReference>
<dbReference type="PROSITE" id="PS50158">
    <property type="entry name" value="ZF_CCHC"/>
    <property type="match status" value="1"/>
</dbReference>
<gene>
    <name evidence="4" type="ORF">Sradi_1311300</name>
</gene>
<evidence type="ECO:0000256" key="2">
    <source>
        <dbReference type="SAM" id="MobiDB-lite"/>
    </source>
</evidence>
<comment type="caution">
    <text evidence="4">The sequence shown here is derived from an EMBL/GenBank/DDBJ whole genome shotgun (WGS) entry which is preliminary data.</text>
</comment>
<dbReference type="InterPro" id="IPR036875">
    <property type="entry name" value="Znf_CCHC_sf"/>
</dbReference>
<reference evidence="4" key="2">
    <citation type="journal article" date="2024" name="Plant">
        <title>Genomic evolution and insights into agronomic trait innovations of Sesamum species.</title>
        <authorList>
            <person name="Miao H."/>
            <person name="Wang L."/>
            <person name="Qu L."/>
            <person name="Liu H."/>
            <person name="Sun Y."/>
            <person name="Le M."/>
            <person name="Wang Q."/>
            <person name="Wei S."/>
            <person name="Zheng Y."/>
            <person name="Lin W."/>
            <person name="Duan Y."/>
            <person name="Cao H."/>
            <person name="Xiong S."/>
            <person name="Wang X."/>
            <person name="Wei L."/>
            <person name="Li C."/>
            <person name="Ma Q."/>
            <person name="Ju M."/>
            <person name="Zhao R."/>
            <person name="Li G."/>
            <person name="Mu C."/>
            <person name="Tian Q."/>
            <person name="Mei H."/>
            <person name="Zhang T."/>
            <person name="Gao T."/>
            <person name="Zhang H."/>
        </authorList>
    </citation>
    <scope>NUCLEOTIDE SEQUENCE</scope>
    <source>
        <strain evidence="4">G02</strain>
    </source>
</reference>
<accession>A0AAW2UQ68</accession>
<reference evidence="4" key="1">
    <citation type="submission" date="2020-06" db="EMBL/GenBank/DDBJ databases">
        <authorList>
            <person name="Li T."/>
            <person name="Hu X."/>
            <person name="Zhang T."/>
            <person name="Song X."/>
            <person name="Zhang H."/>
            <person name="Dai N."/>
            <person name="Sheng W."/>
            <person name="Hou X."/>
            <person name="Wei L."/>
        </authorList>
    </citation>
    <scope>NUCLEOTIDE SEQUENCE</scope>
    <source>
        <strain evidence="4">G02</strain>
        <tissue evidence="4">Leaf</tissue>
    </source>
</reference>
<dbReference type="AlphaFoldDB" id="A0AAW2UQ68"/>
<dbReference type="PANTHER" id="PTHR47592:SF27">
    <property type="entry name" value="OS08G0421700 PROTEIN"/>
    <property type="match status" value="1"/>
</dbReference>
<name>A0AAW2UQ68_SESRA</name>
<dbReference type="Pfam" id="PF22936">
    <property type="entry name" value="Pol_BBD"/>
    <property type="match status" value="1"/>
</dbReference>
<organism evidence="4">
    <name type="scientific">Sesamum radiatum</name>
    <name type="common">Black benniseed</name>
    <dbReference type="NCBI Taxonomy" id="300843"/>
    <lineage>
        <taxon>Eukaryota</taxon>
        <taxon>Viridiplantae</taxon>
        <taxon>Streptophyta</taxon>
        <taxon>Embryophyta</taxon>
        <taxon>Tracheophyta</taxon>
        <taxon>Spermatophyta</taxon>
        <taxon>Magnoliopsida</taxon>
        <taxon>eudicotyledons</taxon>
        <taxon>Gunneridae</taxon>
        <taxon>Pentapetalae</taxon>
        <taxon>asterids</taxon>
        <taxon>lamiids</taxon>
        <taxon>Lamiales</taxon>
        <taxon>Pedaliaceae</taxon>
        <taxon>Sesamum</taxon>
    </lineage>
</organism>
<keyword evidence="1" id="KW-0862">Zinc</keyword>
<proteinExistence type="predicted"/>
<evidence type="ECO:0000259" key="3">
    <source>
        <dbReference type="PROSITE" id="PS50158"/>
    </source>
</evidence>